<dbReference type="RefSeq" id="WP_160170168.1">
    <property type="nucleotide sequence ID" value="NZ_JABBZM010000013.1"/>
</dbReference>
<dbReference type="EMBL" id="JABBZM010000013">
    <property type="protein sequence ID" value="NMV39187.1"/>
    <property type="molecule type" value="Genomic_DNA"/>
</dbReference>
<gene>
    <name evidence="1" type="ORF">HGR00_14840</name>
</gene>
<protein>
    <submittedName>
        <fullName evidence="1">Uncharacterized protein</fullName>
    </submittedName>
</protein>
<comment type="caution">
    <text evidence="1">The sequence shown here is derived from an EMBL/GenBank/DDBJ whole genome shotgun (WGS) entry which is preliminary data.</text>
</comment>
<evidence type="ECO:0000313" key="1">
    <source>
        <dbReference type="EMBL" id="NMV39187.1"/>
    </source>
</evidence>
<reference evidence="1 2" key="1">
    <citation type="submission" date="2020-04" db="EMBL/GenBank/DDBJ databases">
        <title>Ralstonia insidiosa genome sequencing and assembly.</title>
        <authorList>
            <person name="Martins R.C.R."/>
            <person name="Perdigao-Neto L.V."/>
            <person name="Levin A.S.S."/>
            <person name="Costa S.F."/>
        </authorList>
    </citation>
    <scope>NUCLEOTIDE SEQUENCE [LARGE SCALE GENOMIC DNA]</scope>
    <source>
        <strain evidence="1 2">5047</strain>
    </source>
</reference>
<dbReference type="Proteomes" id="UP000575469">
    <property type="component" value="Unassembled WGS sequence"/>
</dbReference>
<sequence>MTATAENMALQHRITTCKHQAAHPHAAWVLAEMALHPTQVGNYTKSLKFI</sequence>
<dbReference type="AlphaFoldDB" id="A0A848P0Y4"/>
<accession>A0A848P0Y4</accession>
<evidence type="ECO:0000313" key="2">
    <source>
        <dbReference type="Proteomes" id="UP000575469"/>
    </source>
</evidence>
<name>A0A848P0Y4_9RALS</name>
<proteinExistence type="predicted"/>
<organism evidence="1 2">
    <name type="scientific">Ralstonia insidiosa</name>
    <dbReference type="NCBI Taxonomy" id="190721"/>
    <lineage>
        <taxon>Bacteria</taxon>
        <taxon>Pseudomonadati</taxon>
        <taxon>Pseudomonadota</taxon>
        <taxon>Betaproteobacteria</taxon>
        <taxon>Burkholderiales</taxon>
        <taxon>Burkholderiaceae</taxon>
        <taxon>Ralstonia</taxon>
    </lineage>
</organism>